<dbReference type="AlphaFoldDB" id="A0A5D2EW45"/>
<reference evidence="1 2" key="1">
    <citation type="submission" date="2019-06" db="EMBL/GenBank/DDBJ databases">
        <title>WGS assembly of Gossypium darwinii.</title>
        <authorList>
            <person name="Chen Z.J."/>
            <person name="Sreedasyam A."/>
            <person name="Ando A."/>
            <person name="Song Q."/>
            <person name="De L."/>
            <person name="Hulse-Kemp A."/>
            <person name="Ding M."/>
            <person name="Ye W."/>
            <person name="Kirkbride R."/>
            <person name="Jenkins J."/>
            <person name="Plott C."/>
            <person name="Lovell J."/>
            <person name="Lin Y.-M."/>
            <person name="Vaughn R."/>
            <person name="Liu B."/>
            <person name="Li W."/>
            <person name="Simpson S."/>
            <person name="Scheffler B."/>
            <person name="Saski C."/>
            <person name="Grover C."/>
            <person name="Hu G."/>
            <person name="Conover J."/>
            <person name="Carlson J."/>
            <person name="Shu S."/>
            <person name="Boston L."/>
            <person name="Williams M."/>
            <person name="Peterson D."/>
            <person name="Mcgee K."/>
            <person name="Jones D."/>
            <person name="Wendel J."/>
            <person name="Stelly D."/>
            <person name="Grimwood J."/>
            <person name="Schmutz J."/>
        </authorList>
    </citation>
    <scope>NUCLEOTIDE SEQUENCE [LARGE SCALE GENOMIC DNA]</scope>
    <source>
        <strain evidence="1">1808015.09</strain>
    </source>
</reference>
<dbReference type="Proteomes" id="UP000323506">
    <property type="component" value="Chromosome A10"/>
</dbReference>
<accession>A0A5D2EW45</accession>
<name>A0A5D2EW45_GOSDA</name>
<evidence type="ECO:0000313" key="1">
    <source>
        <dbReference type="EMBL" id="TYG97944.1"/>
    </source>
</evidence>
<gene>
    <name evidence="1" type="ORF">ES288_A10G078400v1</name>
</gene>
<organism evidence="1 2">
    <name type="scientific">Gossypium darwinii</name>
    <name type="common">Darwin's cotton</name>
    <name type="synonym">Gossypium barbadense var. darwinii</name>
    <dbReference type="NCBI Taxonomy" id="34276"/>
    <lineage>
        <taxon>Eukaryota</taxon>
        <taxon>Viridiplantae</taxon>
        <taxon>Streptophyta</taxon>
        <taxon>Embryophyta</taxon>
        <taxon>Tracheophyta</taxon>
        <taxon>Spermatophyta</taxon>
        <taxon>Magnoliopsida</taxon>
        <taxon>eudicotyledons</taxon>
        <taxon>Gunneridae</taxon>
        <taxon>Pentapetalae</taxon>
        <taxon>rosids</taxon>
        <taxon>malvids</taxon>
        <taxon>Malvales</taxon>
        <taxon>Malvaceae</taxon>
        <taxon>Malvoideae</taxon>
        <taxon>Gossypium</taxon>
    </lineage>
</organism>
<protein>
    <submittedName>
        <fullName evidence="1">Uncharacterized protein</fullName>
    </submittedName>
</protein>
<sequence>MSSQLLCLNAFRGELASSRFEWYFTPNHNLCIDSSTSPRFGSISSDNCSMKTRFRYGSGGFL</sequence>
<evidence type="ECO:0000313" key="2">
    <source>
        <dbReference type="Proteomes" id="UP000323506"/>
    </source>
</evidence>
<dbReference type="EMBL" id="CM017697">
    <property type="protein sequence ID" value="TYG97944.1"/>
    <property type="molecule type" value="Genomic_DNA"/>
</dbReference>
<keyword evidence="2" id="KW-1185">Reference proteome</keyword>
<proteinExistence type="predicted"/>